<protein>
    <submittedName>
        <fullName evidence="2">GNAT family N-acetyltransferase</fullName>
    </submittedName>
</protein>
<dbReference type="InterPro" id="IPR000182">
    <property type="entry name" value="GNAT_dom"/>
</dbReference>
<evidence type="ECO:0000313" key="3">
    <source>
        <dbReference type="Proteomes" id="UP000447876"/>
    </source>
</evidence>
<keyword evidence="2" id="KW-0808">Transferase</keyword>
<dbReference type="GO" id="GO:0005737">
    <property type="term" value="C:cytoplasm"/>
    <property type="evidence" value="ECO:0007669"/>
    <property type="project" value="TreeGrafter"/>
</dbReference>
<dbReference type="RefSeq" id="WP_155609537.1">
    <property type="nucleotide sequence ID" value="NZ_WNZW01000001.1"/>
</dbReference>
<reference evidence="2 3" key="1">
    <citation type="submission" date="2019-11" db="EMBL/GenBank/DDBJ databases">
        <title>Draft genome sequences of five Paenibacillus species of dairy origin.</title>
        <authorList>
            <person name="Olajide A.M."/>
            <person name="Chen S."/>
            <person name="Lapointe G."/>
        </authorList>
    </citation>
    <scope>NUCLEOTIDE SEQUENCE [LARGE SCALE GENOMIC DNA]</scope>
    <source>
        <strain evidence="2 3">12CR55</strain>
    </source>
</reference>
<feature type="domain" description="N-acetyltransferase" evidence="1">
    <location>
        <begin position="21"/>
        <end position="181"/>
    </location>
</feature>
<dbReference type="Proteomes" id="UP000447876">
    <property type="component" value="Unassembled WGS sequence"/>
</dbReference>
<dbReference type="EMBL" id="WNZW01000001">
    <property type="protein sequence ID" value="MUG44126.1"/>
    <property type="molecule type" value="Genomic_DNA"/>
</dbReference>
<dbReference type="PANTHER" id="PTHR43792">
    <property type="entry name" value="GNAT FAMILY, PUTATIVE (AFU_ORTHOLOGUE AFUA_3G00765)-RELATED-RELATED"/>
    <property type="match status" value="1"/>
</dbReference>
<accession>A0A7X2YZL2</accession>
<dbReference type="Gene3D" id="3.40.630.30">
    <property type="match status" value="1"/>
</dbReference>
<dbReference type="GO" id="GO:0008999">
    <property type="term" value="F:protein-N-terminal-alanine acetyltransferase activity"/>
    <property type="evidence" value="ECO:0007669"/>
    <property type="project" value="TreeGrafter"/>
</dbReference>
<comment type="caution">
    <text evidence="2">The sequence shown here is derived from an EMBL/GenBank/DDBJ whole genome shotgun (WGS) entry which is preliminary data.</text>
</comment>
<organism evidence="2 3">
    <name type="scientific">Paenibacillus woosongensis</name>
    <dbReference type="NCBI Taxonomy" id="307580"/>
    <lineage>
        <taxon>Bacteria</taxon>
        <taxon>Bacillati</taxon>
        <taxon>Bacillota</taxon>
        <taxon>Bacilli</taxon>
        <taxon>Bacillales</taxon>
        <taxon>Paenibacillaceae</taxon>
        <taxon>Paenibacillus</taxon>
    </lineage>
</organism>
<name>A0A7X2YZL2_9BACL</name>
<evidence type="ECO:0000313" key="2">
    <source>
        <dbReference type="EMBL" id="MUG44126.1"/>
    </source>
</evidence>
<dbReference type="InterPro" id="IPR051531">
    <property type="entry name" value="N-acetyltransferase"/>
</dbReference>
<evidence type="ECO:0000259" key="1">
    <source>
        <dbReference type="PROSITE" id="PS51186"/>
    </source>
</evidence>
<dbReference type="SUPFAM" id="SSF55729">
    <property type="entry name" value="Acyl-CoA N-acyltransferases (Nat)"/>
    <property type="match status" value="1"/>
</dbReference>
<sequence>MSMHAKRECSEGIPVLESPRLILRRITPEDCEDLHQYMIDPLVQRTISFEPQTLLFPARLYRYFAACYEGLRDLHWAIESKQSRSIIGVCSLQQWDRIQGKARLGYLLSPACWRQGFATEAARSLIHFGFESLELNRIEARCSQENPASERVLQKCGLAYVKAVPAGSGKRGEEEMLKLYAINRGEYCELGYQITWFVT</sequence>
<dbReference type="InterPro" id="IPR016181">
    <property type="entry name" value="Acyl_CoA_acyltransferase"/>
</dbReference>
<gene>
    <name evidence="2" type="ORF">GNP95_03800</name>
</gene>
<dbReference type="Pfam" id="PF13302">
    <property type="entry name" value="Acetyltransf_3"/>
    <property type="match status" value="1"/>
</dbReference>
<dbReference type="AlphaFoldDB" id="A0A7X2YZL2"/>
<dbReference type="PROSITE" id="PS51186">
    <property type="entry name" value="GNAT"/>
    <property type="match status" value="1"/>
</dbReference>
<proteinExistence type="predicted"/>
<dbReference type="OrthoDB" id="2636883at2"/>
<dbReference type="PANTHER" id="PTHR43792:SF9">
    <property type="entry name" value="RIBOSOMAL-PROTEIN-ALANINE ACETYLTRANSFERASE"/>
    <property type="match status" value="1"/>
</dbReference>